<dbReference type="EMBL" id="MT143209">
    <property type="protein sequence ID" value="QJA94170.1"/>
    <property type="molecule type" value="Genomic_DNA"/>
</dbReference>
<gene>
    <name evidence="1" type="ORF">MM415B03944_0005</name>
</gene>
<proteinExistence type="predicted"/>
<organism evidence="1">
    <name type="scientific">viral metagenome</name>
    <dbReference type="NCBI Taxonomy" id="1070528"/>
    <lineage>
        <taxon>unclassified sequences</taxon>
        <taxon>metagenomes</taxon>
        <taxon>organismal metagenomes</taxon>
    </lineage>
</organism>
<reference evidence="1" key="1">
    <citation type="submission" date="2020-03" db="EMBL/GenBank/DDBJ databases">
        <title>The deep terrestrial virosphere.</title>
        <authorList>
            <person name="Holmfeldt K."/>
            <person name="Nilsson E."/>
            <person name="Simone D."/>
            <person name="Lopez-Fernandez M."/>
            <person name="Wu X."/>
            <person name="de Brujin I."/>
            <person name="Lundin D."/>
            <person name="Andersson A."/>
            <person name="Bertilsson S."/>
            <person name="Dopson M."/>
        </authorList>
    </citation>
    <scope>NUCLEOTIDE SEQUENCE</scope>
    <source>
        <strain evidence="1">MM415B03944</strain>
    </source>
</reference>
<dbReference type="AlphaFoldDB" id="A0A6M3LH31"/>
<protein>
    <submittedName>
        <fullName evidence="1">Uncharacterized protein</fullName>
    </submittedName>
</protein>
<name>A0A6M3LH31_9ZZZZ</name>
<evidence type="ECO:0000313" key="1">
    <source>
        <dbReference type="EMBL" id="QJA94170.1"/>
    </source>
</evidence>
<accession>A0A6M3LH31</accession>
<sequence>MNEKDGENLKEIKEFLDINGIDYSTELSNFCLWYNNPNGRRMYEIEYISSKEYPVSYPKYNIEGVDKDYFFNLSYDAEQNNSFKLWIKDFEWNDSNKKEILKSYILHEAGKTPNKFYARDCVVSEVSSKEARMFEETNCFYGKRGASLNLGLRLKKNKNDLSVGTLLMLYTFGKNFFGKKDDIIEVIRVGTIKFSYVMGGSSKLLKYFIKHYKEIKIGKNIIKVKYLKFYSDYDHNLGRSMDKLSFEFKGYSKGGFINYWIEEDKVKQRSPMNHKWVMEQMRQGKVISIPNAGVKTFIINLPEVEDVERQDNVDVFFK</sequence>